<feature type="compositionally biased region" description="Low complexity" evidence="1">
    <location>
        <begin position="59"/>
        <end position="68"/>
    </location>
</feature>
<keyword evidence="3" id="KW-1185">Reference proteome</keyword>
<evidence type="ECO:0000313" key="3">
    <source>
        <dbReference type="Proteomes" id="UP000799750"/>
    </source>
</evidence>
<proteinExistence type="predicted"/>
<evidence type="ECO:0000313" key="2">
    <source>
        <dbReference type="EMBL" id="KAF2492794.1"/>
    </source>
</evidence>
<feature type="compositionally biased region" description="Basic and acidic residues" evidence="1">
    <location>
        <begin position="14"/>
        <end position="30"/>
    </location>
</feature>
<gene>
    <name evidence="2" type="ORF">BU16DRAFT_90968</name>
</gene>
<name>A0A6A6QL47_9PEZI</name>
<feature type="region of interest" description="Disordered" evidence="1">
    <location>
        <begin position="166"/>
        <end position="193"/>
    </location>
</feature>
<reference evidence="2" key="1">
    <citation type="journal article" date="2020" name="Stud. Mycol.">
        <title>101 Dothideomycetes genomes: a test case for predicting lifestyles and emergence of pathogens.</title>
        <authorList>
            <person name="Haridas S."/>
            <person name="Albert R."/>
            <person name="Binder M."/>
            <person name="Bloem J."/>
            <person name="Labutti K."/>
            <person name="Salamov A."/>
            <person name="Andreopoulos B."/>
            <person name="Baker S."/>
            <person name="Barry K."/>
            <person name="Bills G."/>
            <person name="Bluhm B."/>
            <person name="Cannon C."/>
            <person name="Castanera R."/>
            <person name="Culley D."/>
            <person name="Daum C."/>
            <person name="Ezra D."/>
            <person name="Gonzalez J."/>
            <person name="Henrissat B."/>
            <person name="Kuo A."/>
            <person name="Liang C."/>
            <person name="Lipzen A."/>
            <person name="Lutzoni F."/>
            <person name="Magnuson J."/>
            <person name="Mondo S."/>
            <person name="Nolan M."/>
            <person name="Ohm R."/>
            <person name="Pangilinan J."/>
            <person name="Park H.-J."/>
            <person name="Ramirez L."/>
            <person name="Alfaro M."/>
            <person name="Sun H."/>
            <person name="Tritt A."/>
            <person name="Yoshinaga Y."/>
            <person name="Zwiers L.-H."/>
            <person name="Turgeon B."/>
            <person name="Goodwin S."/>
            <person name="Spatafora J."/>
            <person name="Crous P."/>
            <person name="Grigoriev I."/>
        </authorList>
    </citation>
    <scope>NUCLEOTIDE SEQUENCE</scope>
    <source>
        <strain evidence="2">CBS 269.34</strain>
    </source>
</reference>
<dbReference type="Proteomes" id="UP000799750">
    <property type="component" value="Unassembled WGS sequence"/>
</dbReference>
<feature type="compositionally biased region" description="Polar residues" evidence="1">
    <location>
        <begin position="1"/>
        <end position="10"/>
    </location>
</feature>
<sequence>MSAVNLTKQIKSLAHLDSRRPISRGRDDARPASSKAPRGKKESQRDLTPNLKTQDVRRSSAPSPSRTSFIIGPGEQRSLGGTSPKPQPDDWFGDEPNTWERKPKRRSSKHPDPVLQTRTQSSPIITLNRQDSDGPLTYAQAAGALSVGSMQRTSITTIPEWAVQRKSHTPAPVSSRKYSGMPSPALKKSESIDTQSDIAASVFDDDEENHVNSDLETEISTASLDDLPPELNRDERLIRPERYYCDLEELEANVAGNSALFLLKRENRQAYPHGRYLLNFDFHGDGGTASNQSKNYDDLIMSFCNERSRSSKDSGSSAQEASSREAFASWAFHVLECRNLMLQIKSNLAKMVASRYCDTSISVLSVDRHRPGVARLTRIEIDKIAHLGAVFEESLEMIISKLGQSHKVPPELVKKLKDITRRCENILDRLRLPKGNSISRSGQVGMWRKVAMVLDISIISYCGAHIERFDANYLGEDLDFAKITAAWTYVVDGSEGIMIRRRSLSCLDGFLGSHKVWTFQSSLLWDDNQPLYLSTTIDDFADIWGPVWAAKQTEDSDSVIKYDTGSGSIVHWYGDQTAPEVEENEVPSHWIPRGEKEANSKVAGAIEPGARLLIGASTEIEKRTSQLKVNPACKISSHEFLRRLHMTNMLDDLGTRPPTRVLAEETVGANVGAYGVAIGASKTYKRRSGVTLKDAICDAWKHNNGNRNPAILEHFIGLEVSLCSHNARRRRLKSIINTPTMRSWLETCKSSTAPFACEKAFHEAIESRDRRAFRDLYNKHREWRRDLGQLVSWCLEGLRHSNVDQDRTLRALWVTKDDERYRVQLRQNPHSWTGFLADSETKCTFAVMTEDCLQTDYKYGGRCQIRDKSNASNLGLPVLETALCVNRAAPLPKGLELRLSERKHKQQNRWSISGLQPNQTFPLSAGRLLVVERFAHTRLVVEWDISYLKKLHEVKQSLTRSVGREQLFHWELRDEEDWLEEKPVPVFVRSQYAVKY</sequence>
<accession>A0A6A6QL47</accession>
<organism evidence="2 3">
    <name type="scientific">Lophium mytilinum</name>
    <dbReference type="NCBI Taxonomy" id="390894"/>
    <lineage>
        <taxon>Eukaryota</taxon>
        <taxon>Fungi</taxon>
        <taxon>Dikarya</taxon>
        <taxon>Ascomycota</taxon>
        <taxon>Pezizomycotina</taxon>
        <taxon>Dothideomycetes</taxon>
        <taxon>Pleosporomycetidae</taxon>
        <taxon>Mytilinidiales</taxon>
        <taxon>Mytilinidiaceae</taxon>
        <taxon>Lophium</taxon>
    </lineage>
</organism>
<protein>
    <submittedName>
        <fullName evidence="2">Uncharacterized protein</fullName>
    </submittedName>
</protein>
<feature type="region of interest" description="Disordered" evidence="1">
    <location>
        <begin position="1"/>
        <end position="123"/>
    </location>
</feature>
<evidence type="ECO:0000256" key="1">
    <source>
        <dbReference type="SAM" id="MobiDB-lite"/>
    </source>
</evidence>
<dbReference type="AlphaFoldDB" id="A0A6A6QL47"/>
<dbReference type="EMBL" id="MU004193">
    <property type="protein sequence ID" value="KAF2492794.1"/>
    <property type="molecule type" value="Genomic_DNA"/>
</dbReference>
<dbReference type="OrthoDB" id="428577at2759"/>